<feature type="transmembrane region" description="Helical" evidence="1">
    <location>
        <begin position="6"/>
        <end position="27"/>
    </location>
</feature>
<accession>C7MHR5</accession>
<keyword evidence="1" id="KW-0472">Membrane</keyword>
<keyword evidence="1" id="KW-1133">Transmembrane helix</keyword>
<dbReference type="AlphaFoldDB" id="C7MHR5"/>
<evidence type="ECO:0000313" key="3">
    <source>
        <dbReference type="Proteomes" id="UP000001919"/>
    </source>
</evidence>
<organism evidence="2 3">
    <name type="scientific">Brachybacterium faecium (strain ATCC 43885 / DSM 4810 / JCM 11609 / LMG 19847 / NBRC 14762 / NCIMB 9860 / 6-10)</name>
    <dbReference type="NCBI Taxonomy" id="446465"/>
    <lineage>
        <taxon>Bacteria</taxon>
        <taxon>Bacillati</taxon>
        <taxon>Actinomycetota</taxon>
        <taxon>Actinomycetes</taxon>
        <taxon>Micrococcales</taxon>
        <taxon>Dermabacteraceae</taxon>
        <taxon>Brachybacterium</taxon>
    </lineage>
</organism>
<protein>
    <submittedName>
        <fullName evidence="2">Uncharacterized protein</fullName>
    </submittedName>
</protein>
<reference evidence="2 3" key="1">
    <citation type="journal article" date="2009" name="Stand. Genomic Sci.">
        <title>Complete genome sequence of Brachybacterium faecium type strain (Schefferle 6-10).</title>
        <authorList>
            <person name="Lapidus A."/>
            <person name="Pukall R."/>
            <person name="Labuttii K."/>
            <person name="Copeland A."/>
            <person name="Del Rio T.G."/>
            <person name="Nolan M."/>
            <person name="Chen F."/>
            <person name="Lucas S."/>
            <person name="Tice H."/>
            <person name="Cheng J.F."/>
            <person name="Bruce D."/>
            <person name="Goodwin L."/>
            <person name="Pitluck S."/>
            <person name="Rohde M."/>
            <person name="Goker M."/>
            <person name="Pati A."/>
            <person name="Ivanova N."/>
            <person name="Mavrommatis K."/>
            <person name="Chen A."/>
            <person name="Palaniappan K."/>
            <person name="D'haeseleer P."/>
            <person name="Chain P."/>
            <person name="Bristow J."/>
            <person name="Eisen J.A."/>
            <person name="Markowitz V."/>
            <person name="Hugenholtz P."/>
            <person name="Kyrpides N.C."/>
            <person name="Klenk H.P."/>
        </authorList>
    </citation>
    <scope>NUCLEOTIDE SEQUENCE [LARGE SCALE GENOMIC DNA]</scope>
    <source>
        <strain evidence="3">ATCC 43885 / DSM 4810 / JCM 11609 / LMG 19847 / NBRC 14762 / NCIMB 9860 / 6-10</strain>
    </source>
</reference>
<keyword evidence="1" id="KW-0812">Transmembrane</keyword>
<dbReference type="HOGENOM" id="CLU_3096313_0_0_11"/>
<name>C7MHR5_BRAFD</name>
<evidence type="ECO:0000313" key="2">
    <source>
        <dbReference type="EMBL" id="ACU86582.1"/>
    </source>
</evidence>
<gene>
    <name evidence="2" type="ordered locus">Bfae_28170</name>
</gene>
<keyword evidence="3" id="KW-1185">Reference proteome</keyword>
<sequence>MFAGSYWPAVIYLVLMCAISAVCVLLASENSKLELSDTAAITGTSRRTASH</sequence>
<proteinExistence type="predicted"/>
<dbReference type="KEGG" id="bfa:Bfae_28170"/>
<dbReference type="PATRIC" id="fig|446465.5.peg.2775"/>
<dbReference type="STRING" id="446465.Bfae_28170"/>
<dbReference type="EMBL" id="CP001643">
    <property type="protein sequence ID" value="ACU86582.1"/>
    <property type="molecule type" value="Genomic_DNA"/>
</dbReference>
<evidence type="ECO:0000256" key="1">
    <source>
        <dbReference type="SAM" id="Phobius"/>
    </source>
</evidence>
<dbReference type="Proteomes" id="UP000001919">
    <property type="component" value="Chromosome"/>
</dbReference>